<feature type="active site" evidence="11">
    <location>
        <position position="417"/>
    </location>
</feature>
<dbReference type="STRING" id="157733.AB986_18765"/>
<dbReference type="InterPro" id="IPR001736">
    <property type="entry name" value="PLipase_D/transphosphatidylase"/>
</dbReference>
<keyword evidence="7 11" id="KW-0443">Lipid metabolism</keyword>
<dbReference type="SMART" id="SM00155">
    <property type="entry name" value="PLDc"/>
    <property type="match status" value="2"/>
</dbReference>
<proteinExistence type="inferred from homology"/>
<name>A0A0J6CSL1_9BACL</name>
<keyword evidence="1 11" id="KW-1003">Cell membrane</keyword>
<dbReference type="EC" id="2.7.8.-" evidence="11 12"/>
<dbReference type="PROSITE" id="PS50035">
    <property type="entry name" value="PLD"/>
    <property type="match status" value="2"/>
</dbReference>
<dbReference type="NCBIfam" id="TIGR04265">
    <property type="entry name" value="bac_cardiolipin"/>
    <property type="match status" value="1"/>
</dbReference>
<dbReference type="RefSeq" id="WP_048313144.1">
    <property type="nucleotide sequence ID" value="NZ_CP119526.1"/>
</dbReference>
<evidence type="ECO:0000256" key="3">
    <source>
        <dbReference type="ARBA" id="ARBA00022679"/>
    </source>
</evidence>
<organism evidence="14 15">
    <name type="scientific">Guptibacillus hwajinpoensis</name>
    <dbReference type="NCBI Taxonomy" id="208199"/>
    <lineage>
        <taxon>Bacteria</taxon>
        <taxon>Bacillati</taxon>
        <taxon>Bacillota</taxon>
        <taxon>Bacilli</taxon>
        <taxon>Bacillales</taxon>
        <taxon>Guptibacillaceae</taxon>
        <taxon>Guptibacillus</taxon>
    </lineage>
</organism>
<evidence type="ECO:0000313" key="15">
    <source>
        <dbReference type="Proteomes" id="UP000035996"/>
    </source>
</evidence>
<evidence type="ECO:0000256" key="6">
    <source>
        <dbReference type="ARBA" id="ARBA00022989"/>
    </source>
</evidence>
<dbReference type="InterPro" id="IPR022924">
    <property type="entry name" value="Cardiolipin_synthase"/>
</dbReference>
<feature type="active site" evidence="11">
    <location>
        <position position="248"/>
    </location>
</feature>
<evidence type="ECO:0000256" key="11">
    <source>
        <dbReference type="HAMAP-Rule" id="MF_01916"/>
    </source>
</evidence>
<keyword evidence="3 11" id="KW-0808">Transferase</keyword>
<evidence type="ECO:0000313" key="14">
    <source>
        <dbReference type="EMBL" id="KMM36168.1"/>
    </source>
</evidence>
<feature type="active site" evidence="11">
    <location>
        <position position="419"/>
    </location>
</feature>
<dbReference type="InterPro" id="IPR030874">
    <property type="entry name" value="Cardiolipin_synth_Firmi"/>
</dbReference>
<evidence type="ECO:0000256" key="8">
    <source>
        <dbReference type="ARBA" id="ARBA00023136"/>
    </source>
</evidence>
<feature type="active site" evidence="11">
    <location>
        <position position="243"/>
    </location>
</feature>
<evidence type="ECO:0000256" key="5">
    <source>
        <dbReference type="ARBA" id="ARBA00022737"/>
    </source>
</evidence>
<dbReference type="CDD" id="cd09112">
    <property type="entry name" value="PLDc_CLS_2"/>
    <property type="match status" value="1"/>
</dbReference>
<evidence type="ECO:0000256" key="7">
    <source>
        <dbReference type="ARBA" id="ARBA00023098"/>
    </source>
</evidence>
<dbReference type="EMBL" id="LELK01000009">
    <property type="protein sequence ID" value="KMM36168.1"/>
    <property type="molecule type" value="Genomic_DNA"/>
</dbReference>
<comment type="subcellular location">
    <subcellularLocation>
        <location evidence="11">Cell membrane</location>
        <topology evidence="11">Multi-pass membrane protein</topology>
    </subcellularLocation>
</comment>
<keyword evidence="10 11" id="KW-1208">Phospholipid metabolism</keyword>
<comment type="caution">
    <text evidence="14">The sequence shown here is derived from an EMBL/GenBank/DDBJ whole genome shotgun (WGS) entry which is preliminary data.</text>
</comment>
<dbReference type="GO" id="GO:0032049">
    <property type="term" value="P:cardiolipin biosynthetic process"/>
    <property type="evidence" value="ECO:0007669"/>
    <property type="project" value="UniProtKB-UniRule"/>
</dbReference>
<dbReference type="SUPFAM" id="SSF56024">
    <property type="entry name" value="Phospholipase D/nuclease"/>
    <property type="match status" value="2"/>
</dbReference>
<feature type="transmembrane region" description="Helical" evidence="11">
    <location>
        <begin position="7"/>
        <end position="25"/>
    </location>
</feature>
<evidence type="ECO:0000256" key="12">
    <source>
        <dbReference type="NCBIfam" id="TIGR04265"/>
    </source>
</evidence>
<keyword evidence="4 11" id="KW-0812">Transmembrane</keyword>
<evidence type="ECO:0000256" key="2">
    <source>
        <dbReference type="ARBA" id="ARBA00022516"/>
    </source>
</evidence>
<dbReference type="GO" id="GO:0008808">
    <property type="term" value="F:cardiolipin synthase activity"/>
    <property type="evidence" value="ECO:0007669"/>
    <property type="project" value="UniProtKB-UniRule"/>
</dbReference>
<feature type="active site" evidence="11">
    <location>
        <position position="424"/>
    </location>
</feature>
<accession>A0A0J6CSL1</accession>
<keyword evidence="9 11" id="KW-0594">Phospholipid biosynthesis</keyword>
<keyword evidence="15" id="KW-1185">Reference proteome</keyword>
<feature type="transmembrane region" description="Helical" evidence="11">
    <location>
        <begin position="31"/>
        <end position="48"/>
    </location>
</feature>
<evidence type="ECO:0000256" key="10">
    <source>
        <dbReference type="ARBA" id="ARBA00023264"/>
    </source>
</evidence>
<keyword evidence="6 11" id="KW-1133">Transmembrane helix</keyword>
<keyword evidence="2 11" id="KW-0444">Lipid biosynthesis</keyword>
<dbReference type="Pfam" id="PF13091">
    <property type="entry name" value="PLDc_2"/>
    <property type="match status" value="2"/>
</dbReference>
<dbReference type="HAMAP" id="MF_01916">
    <property type="entry name" value="Cardiolipin_synth_Cls"/>
    <property type="match status" value="1"/>
</dbReference>
<protein>
    <recommendedName>
        <fullName evidence="11 12">Cardiolipin synthase</fullName>
        <shortName evidence="11">CL synthase</shortName>
        <ecNumber evidence="11 12">2.7.8.-</ecNumber>
    </recommendedName>
</protein>
<dbReference type="CDD" id="cd09110">
    <property type="entry name" value="PLDc_CLS_1"/>
    <property type="match status" value="1"/>
</dbReference>
<dbReference type="PATRIC" id="fig|157733.3.peg.1705"/>
<comment type="similarity">
    <text evidence="11">Belongs to the phospholipase D family. Cardiolipin synthase subfamily.</text>
</comment>
<keyword evidence="8 11" id="KW-0472">Membrane</keyword>
<dbReference type="OrthoDB" id="9762009at2"/>
<comment type="catalytic activity">
    <reaction evidence="11">
        <text>2 a 1,2-diacyl-sn-glycero-3-phospho-(1'-sn-glycerol) = a cardiolipin + glycerol</text>
        <dbReference type="Rhea" id="RHEA:31451"/>
        <dbReference type="ChEBI" id="CHEBI:17754"/>
        <dbReference type="ChEBI" id="CHEBI:62237"/>
        <dbReference type="ChEBI" id="CHEBI:64716"/>
    </reaction>
</comment>
<evidence type="ECO:0000256" key="1">
    <source>
        <dbReference type="ARBA" id="ARBA00022475"/>
    </source>
</evidence>
<dbReference type="InterPro" id="IPR025202">
    <property type="entry name" value="PLD-like_dom"/>
</dbReference>
<keyword evidence="5" id="KW-0677">Repeat</keyword>
<evidence type="ECO:0000256" key="9">
    <source>
        <dbReference type="ARBA" id="ARBA00023209"/>
    </source>
</evidence>
<feature type="active site" evidence="11">
    <location>
        <position position="241"/>
    </location>
</feature>
<dbReference type="GO" id="GO:0005886">
    <property type="term" value="C:plasma membrane"/>
    <property type="evidence" value="ECO:0007669"/>
    <property type="project" value="UniProtKB-SubCell"/>
</dbReference>
<evidence type="ECO:0000259" key="13">
    <source>
        <dbReference type="PROSITE" id="PS50035"/>
    </source>
</evidence>
<reference evidence="14" key="1">
    <citation type="submission" date="2015-06" db="EMBL/GenBank/DDBJ databases">
        <authorList>
            <person name="Liu B."/>
            <person name="Wang J."/>
            <person name="Zhu Y."/>
            <person name="Liu G."/>
            <person name="Chen Q."/>
            <person name="Zheng C."/>
            <person name="Che J."/>
            <person name="Ge C."/>
            <person name="Shi H."/>
            <person name="Pan Z."/>
            <person name="Liu X."/>
        </authorList>
    </citation>
    <scope>NUCLEOTIDE SEQUENCE [LARGE SCALE GENOMIC DNA]</scope>
    <source>
        <strain evidence="14">DSM 16346</strain>
    </source>
</reference>
<dbReference type="PANTHER" id="PTHR21248:SF20">
    <property type="entry name" value="CARDIOLIPIN SYNTHASE YWIE-RELATED"/>
    <property type="match status" value="1"/>
</dbReference>
<sequence>MKQIRQIIFFIIMTSSLSIIFFTSLSPEWKWLSGITYCVILLSILYVLLLEGRSPYKTLLWIYVLIFFPIIGYVFFLFSGQLEVKGHLFKEKRSNGLKFFQQYVNFPPSERWNELTERNQNFSNLIATMVSSPISMRSTTKILFNGSQTFSSIKEEIQKAEIYIHMEYYTFRSDELGTSIIDLLIEKAKEGVEVRVLYDSIGSHNLSRASKKALREAGASVQQFLPIKYGFFNQTVNFRNHRKIIVIDGKAGFVGGLNIGDEYAGDMNNMRFWRDTHVLVKGEVLSALHAVFLMDWFYMCGEELSTTKYLETYEVEGNGGTQLVASGPDTKRGAMSDLYFSLITSATDRIWIATPYFVPNKAIRTALAMASMRGIQVRLIVPEVSDGFLTQYGTRSYFSELLDYGVEIYMYQKGFLHQKIMIIDEDIATIGTANMDMRSMNLNFEVNLFLFQASSVKDLVDGYKNDINDSVKVTKDSYNQRGLKHRTKESFARLFSPVL</sequence>
<dbReference type="Gene3D" id="3.30.870.10">
    <property type="entry name" value="Endonuclease Chain A"/>
    <property type="match status" value="2"/>
</dbReference>
<feature type="domain" description="PLD phosphodiesterase" evidence="13">
    <location>
        <begin position="412"/>
        <end position="439"/>
    </location>
</feature>
<dbReference type="PANTHER" id="PTHR21248">
    <property type="entry name" value="CARDIOLIPIN SYNTHASE"/>
    <property type="match status" value="1"/>
</dbReference>
<evidence type="ECO:0000256" key="4">
    <source>
        <dbReference type="ARBA" id="ARBA00022692"/>
    </source>
</evidence>
<gene>
    <name evidence="14" type="ORF">AB986_18765</name>
</gene>
<comment type="function">
    <text evidence="11">Catalyzes the reversible phosphatidyl group transfer from one phosphatidylglycerol molecule to another to form cardiolipin (CL) (diphosphatidylglycerol) and glycerol.</text>
</comment>
<dbReference type="Proteomes" id="UP000035996">
    <property type="component" value="Unassembled WGS sequence"/>
</dbReference>
<feature type="domain" description="PLD phosphodiesterase" evidence="13">
    <location>
        <begin position="236"/>
        <end position="263"/>
    </location>
</feature>
<feature type="transmembrane region" description="Helical" evidence="11">
    <location>
        <begin position="60"/>
        <end position="78"/>
    </location>
</feature>
<dbReference type="AlphaFoldDB" id="A0A0J6CSL1"/>
<dbReference type="FunFam" id="3.30.870.10:FF:000014">
    <property type="entry name" value="Cardiolipin synthase"/>
    <property type="match status" value="1"/>
</dbReference>